<protein>
    <submittedName>
        <fullName evidence="3">DUF2599 domain-containing protein</fullName>
    </submittedName>
</protein>
<dbReference type="InterPro" id="IPR019719">
    <property type="entry name" value="DUF2599"/>
</dbReference>
<evidence type="ECO:0000313" key="3">
    <source>
        <dbReference type="EMBL" id="MBC2003310.1"/>
    </source>
</evidence>
<keyword evidence="1" id="KW-0732">Signal</keyword>
<dbReference type="EMBL" id="JAARVD010000005">
    <property type="protein sequence ID" value="MBC1797223.1"/>
    <property type="molecule type" value="Genomic_DNA"/>
</dbReference>
<dbReference type="Proteomes" id="UP000546806">
    <property type="component" value="Unassembled WGS sequence"/>
</dbReference>
<sequence>MTLIKILCCIAILCFSFVPFFNATVEAKAINSHTYNDYFKKVTWIKRSGVWSLSVEPKATLTKNYGNANVQGAHASRSYKLLENKHKKDKYWKNSESMANQYLCHVQFAGSMKSPWNLEPSRKKYSYSYTVKKKCNP</sequence>
<accession>A0A7X0WU24</accession>
<reference evidence="4 5" key="1">
    <citation type="submission" date="2020-03" db="EMBL/GenBank/DDBJ databases">
        <title>Soil Listeria distribution.</title>
        <authorList>
            <person name="Liao J."/>
            <person name="Wiedmann M."/>
        </authorList>
    </citation>
    <scope>NUCLEOTIDE SEQUENCE [LARGE SCALE GENOMIC DNA]</scope>
    <source>
        <strain evidence="3 4">FSL L7-0435</strain>
        <strain evidence="2 5">FSL L7-0990</strain>
    </source>
</reference>
<comment type="caution">
    <text evidence="3">The sequence shown here is derived from an EMBL/GenBank/DDBJ whole genome shotgun (WGS) entry which is preliminary data.</text>
</comment>
<evidence type="ECO:0000313" key="4">
    <source>
        <dbReference type="Proteomes" id="UP000546806"/>
    </source>
</evidence>
<dbReference type="EMBL" id="JAARWW010000002">
    <property type="protein sequence ID" value="MBC2003310.1"/>
    <property type="molecule type" value="Genomic_DNA"/>
</dbReference>
<feature type="chain" id="PRO_5041621858" evidence="1">
    <location>
        <begin position="24"/>
        <end position="137"/>
    </location>
</feature>
<evidence type="ECO:0000313" key="2">
    <source>
        <dbReference type="EMBL" id="MBC1797223.1"/>
    </source>
</evidence>
<organism evidence="3 4">
    <name type="scientific">Listeria booriae</name>
    <dbReference type="NCBI Taxonomy" id="1552123"/>
    <lineage>
        <taxon>Bacteria</taxon>
        <taxon>Bacillati</taxon>
        <taxon>Bacillota</taxon>
        <taxon>Bacilli</taxon>
        <taxon>Bacillales</taxon>
        <taxon>Listeriaceae</taxon>
        <taxon>Listeria</taxon>
    </lineage>
</organism>
<name>A0A7X0WU24_9LIST</name>
<dbReference type="Proteomes" id="UP000548082">
    <property type="component" value="Unassembled WGS sequence"/>
</dbReference>
<evidence type="ECO:0000313" key="5">
    <source>
        <dbReference type="Proteomes" id="UP000548082"/>
    </source>
</evidence>
<feature type="signal peptide" evidence="1">
    <location>
        <begin position="1"/>
        <end position="23"/>
    </location>
</feature>
<dbReference type="AlphaFoldDB" id="A0A7X0WU24"/>
<gene>
    <name evidence="2" type="ORF">HCA55_10845</name>
    <name evidence="3" type="ORF">HCA78_05975</name>
</gene>
<dbReference type="Pfam" id="PF10783">
    <property type="entry name" value="DUF2599"/>
    <property type="match status" value="1"/>
</dbReference>
<proteinExistence type="predicted"/>
<evidence type="ECO:0000256" key="1">
    <source>
        <dbReference type="SAM" id="SignalP"/>
    </source>
</evidence>